<comment type="caution">
    <text evidence="1">The sequence shown here is derived from an EMBL/GenBank/DDBJ whole genome shotgun (WGS) entry which is preliminary data.</text>
</comment>
<gene>
    <name evidence="1" type="ORF">GCM10010411_05530</name>
</gene>
<dbReference type="RefSeq" id="WP_344537318.1">
    <property type="nucleotide sequence ID" value="NZ_BAAATD010000001.1"/>
</dbReference>
<evidence type="ECO:0000313" key="2">
    <source>
        <dbReference type="Proteomes" id="UP001501509"/>
    </source>
</evidence>
<dbReference type="SUPFAM" id="SSF160424">
    <property type="entry name" value="BH3703-like"/>
    <property type="match status" value="1"/>
</dbReference>
<proteinExistence type="predicted"/>
<protein>
    <submittedName>
        <fullName evidence="1">Uncharacterized protein</fullName>
    </submittedName>
</protein>
<name>A0ABP6BPJ9_9ACTN</name>
<sequence>MNGAVRALRSAAPFGWERLGFEFRATVGIDSASFEIVDAQGATRPAMPPGQAIGKMDELRRAMYQRGKGAWFTARLSVERSGRVSAEFDYDGEPDFTPPLTPFAYVLDLERFPRTDEHIPPWLRAKLRQA</sequence>
<evidence type="ECO:0000313" key="1">
    <source>
        <dbReference type="EMBL" id="GAA2576062.1"/>
    </source>
</evidence>
<organism evidence="1 2">
    <name type="scientific">Actinomadura fulvescens</name>
    <dbReference type="NCBI Taxonomy" id="46160"/>
    <lineage>
        <taxon>Bacteria</taxon>
        <taxon>Bacillati</taxon>
        <taxon>Actinomycetota</taxon>
        <taxon>Actinomycetes</taxon>
        <taxon>Streptosporangiales</taxon>
        <taxon>Thermomonosporaceae</taxon>
        <taxon>Actinomadura</taxon>
    </lineage>
</organism>
<reference evidence="2" key="1">
    <citation type="journal article" date="2019" name="Int. J. Syst. Evol. Microbiol.">
        <title>The Global Catalogue of Microorganisms (GCM) 10K type strain sequencing project: providing services to taxonomists for standard genome sequencing and annotation.</title>
        <authorList>
            <consortium name="The Broad Institute Genomics Platform"/>
            <consortium name="The Broad Institute Genome Sequencing Center for Infectious Disease"/>
            <person name="Wu L."/>
            <person name="Ma J."/>
        </authorList>
    </citation>
    <scope>NUCLEOTIDE SEQUENCE [LARGE SCALE GENOMIC DNA]</scope>
    <source>
        <strain evidence="2">JCM 6833</strain>
    </source>
</reference>
<accession>A0ABP6BPJ9</accession>
<dbReference type="EMBL" id="BAAATD010000001">
    <property type="protein sequence ID" value="GAA2576062.1"/>
    <property type="molecule type" value="Genomic_DNA"/>
</dbReference>
<dbReference type="Proteomes" id="UP001501509">
    <property type="component" value="Unassembled WGS sequence"/>
</dbReference>
<keyword evidence="2" id="KW-1185">Reference proteome</keyword>
<dbReference type="InterPro" id="IPR036170">
    <property type="entry name" value="YezG-like_sf"/>
</dbReference>